<protein>
    <recommendedName>
        <fullName evidence="2">DUF7704 domain-containing protein</fullName>
    </recommendedName>
</protein>
<dbReference type="EMBL" id="MU150254">
    <property type="protein sequence ID" value="KAF9464493.1"/>
    <property type="molecule type" value="Genomic_DNA"/>
</dbReference>
<evidence type="ECO:0000259" key="2">
    <source>
        <dbReference type="Pfam" id="PF24803"/>
    </source>
</evidence>
<dbReference type="Pfam" id="PF24803">
    <property type="entry name" value="DUF7704"/>
    <property type="match status" value="1"/>
</dbReference>
<gene>
    <name evidence="3" type="ORF">BDZ94DRAFT_498654</name>
</gene>
<keyword evidence="4" id="KW-1185">Reference proteome</keyword>
<keyword evidence="1" id="KW-1133">Transmembrane helix</keyword>
<evidence type="ECO:0000256" key="1">
    <source>
        <dbReference type="SAM" id="Phobius"/>
    </source>
</evidence>
<dbReference type="AlphaFoldDB" id="A0A9P5Y702"/>
<accession>A0A9P5Y702</accession>
<keyword evidence="1" id="KW-0812">Transmembrane</keyword>
<feature type="transmembrane region" description="Helical" evidence="1">
    <location>
        <begin position="12"/>
        <end position="32"/>
    </location>
</feature>
<dbReference type="PANTHER" id="PTHR37019">
    <property type="entry name" value="CHROMOSOME 1, WHOLE GENOME SHOTGUN SEQUENCE"/>
    <property type="match status" value="1"/>
</dbReference>
<dbReference type="Proteomes" id="UP000807353">
    <property type="component" value="Unassembled WGS sequence"/>
</dbReference>
<keyword evidence="1" id="KW-0472">Membrane</keyword>
<evidence type="ECO:0000313" key="4">
    <source>
        <dbReference type="Proteomes" id="UP000807353"/>
    </source>
</evidence>
<dbReference type="PANTHER" id="PTHR37019:SF2">
    <property type="entry name" value="EXPERA DOMAIN-CONTAINING PROTEIN"/>
    <property type="match status" value="1"/>
</dbReference>
<reference evidence="3" key="1">
    <citation type="submission" date="2020-11" db="EMBL/GenBank/DDBJ databases">
        <authorList>
            <consortium name="DOE Joint Genome Institute"/>
            <person name="Ahrendt S."/>
            <person name="Riley R."/>
            <person name="Andreopoulos W."/>
            <person name="Labutti K."/>
            <person name="Pangilinan J."/>
            <person name="Ruiz-Duenas F.J."/>
            <person name="Barrasa J.M."/>
            <person name="Sanchez-Garcia M."/>
            <person name="Camarero S."/>
            <person name="Miyauchi S."/>
            <person name="Serrano A."/>
            <person name="Linde D."/>
            <person name="Babiker R."/>
            <person name="Drula E."/>
            <person name="Ayuso-Fernandez I."/>
            <person name="Pacheco R."/>
            <person name="Padilla G."/>
            <person name="Ferreira P."/>
            <person name="Barriuso J."/>
            <person name="Kellner H."/>
            <person name="Castanera R."/>
            <person name="Alfaro M."/>
            <person name="Ramirez L."/>
            <person name="Pisabarro A.G."/>
            <person name="Kuo A."/>
            <person name="Tritt A."/>
            <person name="Lipzen A."/>
            <person name="He G."/>
            <person name="Yan M."/>
            <person name="Ng V."/>
            <person name="Cullen D."/>
            <person name="Martin F."/>
            <person name="Rosso M.-N."/>
            <person name="Henrissat B."/>
            <person name="Hibbett D."/>
            <person name="Martinez A.T."/>
            <person name="Grigoriev I.V."/>
        </authorList>
    </citation>
    <scope>NUCLEOTIDE SEQUENCE</scope>
    <source>
        <strain evidence="3">CBS 247.69</strain>
    </source>
</reference>
<feature type="domain" description="DUF7704" evidence="2">
    <location>
        <begin position="5"/>
        <end position="155"/>
    </location>
</feature>
<name>A0A9P5Y702_9AGAR</name>
<sequence length="210" mass="23258">MQQTSAIPDIYYFLFAAYEPFLTVAGLVGTLFDPQTTHNAQAPWPPNNPPPDSLPKATLVTVVQLAHVCALIGVVNLFVLTAARRHLQSQPALQEKIVFSLLAPLLVGDFLHLYLTIWTLGDQKWDVGSWSPMLWTTIVLGLTLMIPRLAWHIGMGRYVDSRDGICQKTLKGVEISRIACKVSISIISTGVTLLKLKISCPKVMLQIQRL</sequence>
<feature type="transmembrane region" description="Helical" evidence="1">
    <location>
        <begin position="101"/>
        <end position="121"/>
    </location>
</feature>
<comment type="caution">
    <text evidence="3">The sequence shown here is derived from an EMBL/GenBank/DDBJ whole genome shotgun (WGS) entry which is preliminary data.</text>
</comment>
<feature type="transmembrane region" description="Helical" evidence="1">
    <location>
        <begin position="133"/>
        <end position="151"/>
    </location>
</feature>
<proteinExistence type="predicted"/>
<dbReference type="InterPro" id="IPR056121">
    <property type="entry name" value="DUF7704"/>
</dbReference>
<evidence type="ECO:0000313" key="3">
    <source>
        <dbReference type="EMBL" id="KAF9464493.1"/>
    </source>
</evidence>
<feature type="transmembrane region" description="Helical" evidence="1">
    <location>
        <begin position="57"/>
        <end position="80"/>
    </location>
</feature>
<dbReference type="OrthoDB" id="2937326at2759"/>
<organism evidence="3 4">
    <name type="scientific">Collybia nuda</name>
    <dbReference type="NCBI Taxonomy" id="64659"/>
    <lineage>
        <taxon>Eukaryota</taxon>
        <taxon>Fungi</taxon>
        <taxon>Dikarya</taxon>
        <taxon>Basidiomycota</taxon>
        <taxon>Agaricomycotina</taxon>
        <taxon>Agaricomycetes</taxon>
        <taxon>Agaricomycetidae</taxon>
        <taxon>Agaricales</taxon>
        <taxon>Tricholomatineae</taxon>
        <taxon>Clitocybaceae</taxon>
        <taxon>Collybia</taxon>
    </lineage>
</organism>